<evidence type="ECO:0000313" key="1">
    <source>
        <dbReference type="EMBL" id="QHS92186.1"/>
    </source>
</evidence>
<dbReference type="Gene3D" id="2.70.9.20">
    <property type="entry name" value="Major capsid protein Vp54"/>
    <property type="match status" value="1"/>
</dbReference>
<protein>
    <recommendedName>
        <fullName evidence="2">Major capsid protein N-terminal domain-containing protein</fullName>
    </recommendedName>
</protein>
<sequence length="467" mass="52331">MGSLRSGVTQEGALYELVSRGNKDVFFFQDEFKSVSPFDTRYKFTPATLHEVRRIPPLNASDFGRSSEFEFEIAGDLFIDPTLVIDLPSWIPSNYLASIPKSICTDSAGVSYGYTSGIAYFLFKNIQIYQDQILLQEFSGDALFAANRSRGSLNTAFLDFARTNTHQGSSLEISRSAVPGRLRLQLPVVGCQHPDDGGFPSFGIRSQTYKLRITLRKLEDLIEASDGRAKPVPWDRKDFRIQTSKASSPVSFSTLTRTEIGPPTIQLETRHIYVDHETQGKLKKSKLEIPFSRIYENTFTFGPKDYDPLTKQAIASCTRTIDATHPASRLLFWFTTQSALNANQYSRYLNPVGTGEFYNTIALYIAGRDRETEFSPMIWNQLQMLAKEERDPGGGLGVMNWGLGDLRGARQAAKQPDGTLNFSTADRPTLYVNLTDPGENSTQLKVVVDSWAMYEVEKGRGSLRYAN</sequence>
<evidence type="ECO:0008006" key="2">
    <source>
        <dbReference type="Google" id="ProtNLM"/>
    </source>
</evidence>
<accession>A0A6C0BJ42</accession>
<dbReference type="AlphaFoldDB" id="A0A6C0BJ42"/>
<dbReference type="EMBL" id="MN739172">
    <property type="protein sequence ID" value="QHS92186.1"/>
    <property type="molecule type" value="Genomic_DNA"/>
</dbReference>
<dbReference type="SUPFAM" id="SSF49749">
    <property type="entry name" value="Group II dsDNA viruses VP"/>
    <property type="match status" value="1"/>
</dbReference>
<name>A0A6C0BJ42_9ZZZZ</name>
<dbReference type="InterPro" id="IPR038519">
    <property type="entry name" value="MCP_C_sf"/>
</dbReference>
<reference evidence="1" key="1">
    <citation type="journal article" date="2020" name="Nature">
        <title>Giant virus diversity and host interactions through global metagenomics.</title>
        <authorList>
            <person name="Schulz F."/>
            <person name="Roux S."/>
            <person name="Paez-Espino D."/>
            <person name="Jungbluth S."/>
            <person name="Walsh D.A."/>
            <person name="Denef V.J."/>
            <person name="McMahon K.D."/>
            <person name="Konstantinidis K.T."/>
            <person name="Eloe-Fadrosh E.A."/>
            <person name="Kyrpides N.C."/>
            <person name="Woyke T."/>
        </authorList>
    </citation>
    <scope>NUCLEOTIDE SEQUENCE</scope>
    <source>
        <strain evidence="1">GVMAG-M-3300013285-6</strain>
    </source>
</reference>
<dbReference type="InterPro" id="IPR016112">
    <property type="entry name" value="VP_dsDNA_II"/>
</dbReference>
<proteinExistence type="predicted"/>
<dbReference type="Gene3D" id="2.70.9.10">
    <property type="entry name" value="Adenovirus Type 2 Hexon, domain 4"/>
    <property type="match status" value="1"/>
</dbReference>
<organism evidence="1">
    <name type="scientific">viral metagenome</name>
    <dbReference type="NCBI Taxonomy" id="1070528"/>
    <lineage>
        <taxon>unclassified sequences</taxon>
        <taxon>metagenomes</taxon>
        <taxon>organismal metagenomes</taxon>
    </lineage>
</organism>